<name>A0ABV7L7V9_9PROT</name>
<dbReference type="EMBL" id="JBHRTR010000046">
    <property type="protein sequence ID" value="MFC3230499.1"/>
    <property type="molecule type" value="Genomic_DNA"/>
</dbReference>
<protein>
    <submittedName>
        <fullName evidence="4">Tetratricopeptide repeat protein</fullName>
    </submittedName>
</protein>
<proteinExistence type="predicted"/>
<dbReference type="RefSeq" id="WP_379905715.1">
    <property type="nucleotide sequence ID" value="NZ_JBHRTR010000046.1"/>
</dbReference>
<gene>
    <name evidence="4" type="ORF">ACFOGJ_24840</name>
</gene>
<dbReference type="PANTHER" id="PTHR45586:SF1">
    <property type="entry name" value="LIPOPOLYSACCHARIDE ASSEMBLY PROTEIN B"/>
    <property type="match status" value="1"/>
</dbReference>
<dbReference type="InterPro" id="IPR011990">
    <property type="entry name" value="TPR-like_helical_dom_sf"/>
</dbReference>
<dbReference type="InterPro" id="IPR051012">
    <property type="entry name" value="CellSynth/LPSAsmb/PSIAsmb"/>
</dbReference>
<comment type="caution">
    <text evidence="4">The sequence shown here is derived from an EMBL/GenBank/DDBJ whole genome shotgun (WGS) entry which is preliminary data.</text>
</comment>
<dbReference type="SMART" id="SM00028">
    <property type="entry name" value="TPR"/>
    <property type="match status" value="6"/>
</dbReference>
<dbReference type="Pfam" id="PF13649">
    <property type="entry name" value="Methyltransf_25"/>
    <property type="match status" value="1"/>
</dbReference>
<sequence length="1028" mass="109705">MTHQDKGLAAVVESGLRSNHRGFRDQFATGNLSEALSLLGLQVPAGTEAGVFWRDVAEALTGFGCDALAVPAFEQALGRLQGEDLAVATAGYGLCLMSAGQAAQGEVACGQARGRAPHLPVTHIALGRARLVRGKVDGAETVIRHALKLAPGEPAALAALSAVMARRGQAADALRLIDEALAARPGHPRFRLQKARILAATGDWPAAEREARQVAAAWPWSGGAQRIVAQAALMRGDAAAAIPPAAQSAALSPEDPEAFALWSEALRLTGQAGQAAQAARRGLQRHGNAARLHAALGLALMAAGAPADAATALREASRLAPSDQVLAGNLLAALAAAGDDGEAAERGQALLARDDLLPAVAQEARLLLGRVLLGQGRAAEARDVLVPLVEGAERTDLEVALLYARALRHAGERAKALAVLRRILSVQPGNAAAASEVAGLASAVRDWDAAEAVLRRALEANPGSADMCGLLGEVLRRSGRAAEALTWYLKAHQLVPQDWRHKRACGEALTVVHASEARVELESLTSRALAEAWARPKDLAPMAVSLLQRSPKTAWIFEPAHAPQPDDLHAAAGVTLLQRLLRATPVPDWAFERSMVRLRRHLLDRAMQGGTAFADHWLPLAACLADYCWLTDYALEETAEESSRLEALGQALAEAVAAGRQPPAVQVALAAAYRNLGRLPQGDRLLAADWPDCMLPLLRRHLADPPRERQLAAEIPALSEIADPVSRQVMAHYDRAPYPRWSSVPVPPPAARQQRNAPQPLQAVLRSRFPLLPAALWPAPGAGEILDAGCGTGQLTLELAATYAHTGYTAMDLSRRALAYAQRKCAEAGVEGIRFLQGDILQLAGTEQRFDLVNAIGLLHHLADPMAGWRALTGATRPGGVQRIGLYSRLGRTPVATARRILADLVPAQPDDAALRAARPRLVEAVDAETRAVITRAPDFFALGTLRDMLLHVQEHVFDLTSIATMLSVQELDFLGFDLPDPSLYAAYAAFAPHDPQMRDLESWARFEAENPSTFRGMYVFWARKREA</sequence>
<organism evidence="4 5">
    <name type="scientific">Marinibaculum pumilum</name>
    <dbReference type="NCBI Taxonomy" id="1766165"/>
    <lineage>
        <taxon>Bacteria</taxon>
        <taxon>Pseudomonadati</taxon>
        <taxon>Pseudomonadota</taxon>
        <taxon>Alphaproteobacteria</taxon>
        <taxon>Rhodospirillales</taxon>
        <taxon>Rhodospirillaceae</taxon>
        <taxon>Marinibaculum</taxon>
    </lineage>
</organism>
<evidence type="ECO:0000259" key="3">
    <source>
        <dbReference type="Pfam" id="PF13649"/>
    </source>
</evidence>
<dbReference type="InterPro" id="IPR029063">
    <property type="entry name" value="SAM-dependent_MTases_sf"/>
</dbReference>
<dbReference type="Gene3D" id="3.40.50.150">
    <property type="entry name" value="Vaccinia Virus protein VP39"/>
    <property type="match status" value="1"/>
</dbReference>
<reference evidence="5" key="1">
    <citation type="journal article" date="2019" name="Int. J. Syst. Evol. Microbiol.">
        <title>The Global Catalogue of Microorganisms (GCM) 10K type strain sequencing project: providing services to taxonomists for standard genome sequencing and annotation.</title>
        <authorList>
            <consortium name="The Broad Institute Genomics Platform"/>
            <consortium name="The Broad Institute Genome Sequencing Center for Infectious Disease"/>
            <person name="Wu L."/>
            <person name="Ma J."/>
        </authorList>
    </citation>
    <scope>NUCLEOTIDE SEQUENCE [LARGE SCALE GENOMIC DNA]</scope>
    <source>
        <strain evidence="5">KCTC 42964</strain>
    </source>
</reference>
<keyword evidence="5" id="KW-1185">Reference proteome</keyword>
<accession>A0ABV7L7V9</accession>
<dbReference type="CDD" id="cd02440">
    <property type="entry name" value="AdoMet_MTases"/>
    <property type="match status" value="1"/>
</dbReference>
<evidence type="ECO:0000256" key="1">
    <source>
        <dbReference type="ARBA" id="ARBA00022737"/>
    </source>
</evidence>
<dbReference type="SUPFAM" id="SSF53335">
    <property type="entry name" value="S-adenosyl-L-methionine-dependent methyltransferases"/>
    <property type="match status" value="1"/>
</dbReference>
<evidence type="ECO:0000313" key="5">
    <source>
        <dbReference type="Proteomes" id="UP001595528"/>
    </source>
</evidence>
<dbReference type="PANTHER" id="PTHR45586">
    <property type="entry name" value="TPR REPEAT-CONTAINING PROTEIN PA4667"/>
    <property type="match status" value="1"/>
</dbReference>
<dbReference type="Proteomes" id="UP001595528">
    <property type="component" value="Unassembled WGS sequence"/>
</dbReference>
<dbReference type="Pfam" id="PF13432">
    <property type="entry name" value="TPR_16"/>
    <property type="match status" value="1"/>
</dbReference>
<dbReference type="SUPFAM" id="SSF48452">
    <property type="entry name" value="TPR-like"/>
    <property type="match status" value="2"/>
</dbReference>
<dbReference type="Gene3D" id="1.25.40.10">
    <property type="entry name" value="Tetratricopeptide repeat domain"/>
    <property type="match status" value="2"/>
</dbReference>
<dbReference type="Pfam" id="PF14559">
    <property type="entry name" value="TPR_19"/>
    <property type="match status" value="1"/>
</dbReference>
<keyword evidence="1" id="KW-0677">Repeat</keyword>
<dbReference type="InterPro" id="IPR041698">
    <property type="entry name" value="Methyltransf_25"/>
</dbReference>
<evidence type="ECO:0000256" key="2">
    <source>
        <dbReference type="ARBA" id="ARBA00022803"/>
    </source>
</evidence>
<feature type="domain" description="Methyltransferase" evidence="3">
    <location>
        <begin position="785"/>
        <end position="880"/>
    </location>
</feature>
<dbReference type="InterPro" id="IPR019734">
    <property type="entry name" value="TPR_rpt"/>
</dbReference>
<evidence type="ECO:0000313" key="4">
    <source>
        <dbReference type="EMBL" id="MFC3230499.1"/>
    </source>
</evidence>
<keyword evidence="2" id="KW-0802">TPR repeat</keyword>